<evidence type="ECO:0000313" key="2">
    <source>
        <dbReference type="EMBL" id="CDY13806.1"/>
    </source>
</evidence>
<organism evidence="2 3">
    <name type="scientific">Brassica napus</name>
    <name type="common">Rape</name>
    <dbReference type="NCBI Taxonomy" id="3708"/>
    <lineage>
        <taxon>Eukaryota</taxon>
        <taxon>Viridiplantae</taxon>
        <taxon>Streptophyta</taxon>
        <taxon>Embryophyta</taxon>
        <taxon>Tracheophyta</taxon>
        <taxon>Spermatophyta</taxon>
        <taxon>Magnoliopsida</taxon>
        <taxon>eudicotyledons</taxon>
        <taxon>Gunneridae</taxon>
        <taxon>Pentapetalae</taxon>
        <taxon>rosids</taxon>
        <taxon>malvids</taxon>
        <taxon>Brassicales</taxon>
        <taxon>Brassicaceae</taxon>
        <taxon>Brassiceae</taxon>
        <taxon>Brassica</taxon>
    </lineage>
</organism>
<dbReference type="InterPro" id="IPR036865">
    <property type="entry name" value="CRAL-TRIO_dom_sf"/>
</dbReference>
<dbReference type="Proteomes" id="UP000028999">
    <property type="component" value="Unassembled WGS sequence"/>
</dbReference>
<dbReference type="Proteomes" id="UP001295469">
    <property type="component" value="Chromosome A09"/>
</dbReference>
<dbReference type="Gene3D" id="3.40.525.10">
    <property type="entry name" value="CRAL-TRIO lipid binding domain"/>
    <property type="match status" value="1"/>
</dbReference>
<accession>A0A078FKY0</accession>
<name>A0A078FKY0_BRANA</name>
<reference evidence="1" key="3">
    <citation type="submission" date="2021-01" db="EMBL/GenBank/DDBJ databases">
        <authorList>
            <consortium name="Genoscope - CEA"/>
            <person name="William W."/>
        </authorList>
    </citation>
    <scope>NUCLEOTIDE SEQUENCE</scope>
</reference>
<dbReference type="Gramene" id="CDY13806">
    <property type="protein sequence ID" value="CDY13806"/>
    <property type="gene ID" value="GSBRNA2T00078247001"/>
</dbReference>
<dbReference type="STRING" id="3708.A0A078FKY0"/>
<dbReference type="AlphaFoldDB" id="A0A078FKY0"/>
<reference evidence="2" key="2">
    <citation type="submission" date="2014-06" db="EMBL/GenBank/DDBJ databases">
        <authorList>
            <person name="Genoscope - CEA"/>
        </authorList>
    </citation>
    <scope>NUCLEOTIDE SEQUENCE</scope>
</reference>
<dbReference type="EMBL" id="LK032038">
    <property type="protein sequence ID" value="CDY13806.1"/>
    <property type="molecule type" value="Genomic_DNA"/>
</dbReference>
<protein>
    <submittedName>
        <fullName evidence="1">(rape) hypothetical protein</fullName>
    </submittedName>
    <submittedName>
        <fullName evidence="2">BnaA09g43080D protein</fullName>
    </submittedName>
</protein>
<reference evidence="2 3" key="1">
    <citation type="journal article" date="2014" name="Science">
        <title>Plant genetics. Early allopolyploid evolution in the post-Neolithic Brassica napus oilseed genome.</title>
        <authorList>
            <person name="Chalhoub B."/>
            <person name="Denoeud F."/>
            <person name="Liu S."/>
            <person name="Parkin I.A."/>
            <person name="Tang H."/>
            <person name="Wang X."/>
            <person name="Chiquet J."/>
            <person name="Belcram H."/>
            <person name="Tong C."/>
            <person name="Samans B."/>
            <person name="Correa M."/>
            <person name="Da Silva C."/>
            <person name="Just J."/>
            <person name="Falentin C."/>
            <person name="Koh C.S."/>
            <person name="Le Clainche I."/>
            <person name="Bernard M."/>
            <person name="Bento P."/>
            <person name="Noel B."/>
            <person name="Labadie K."/>
            <person name="Alberti A."/>
            <person name="Charles M."/>
            <person name="Arnaud D."/>
            <person name="Guo H."/>
            <person name="Daviaud C."/>
            <person name="Alamery S."/>
            <person name="Jabbari K."/>
            <person name="Zhao M."/>
            <person name="Edger P.P."/>
            <person name="Chelaifa H."/>
            <person name="Tack D."/>
            <person name="Lassalle G."/>
            <person name="Mestiri I."/>
            <person name="Schnel N."/>
            <person name="Le Paslier M.C."/>
            <person name="Fan G."/>
            <person name="Renault V."/>
            <person name="Bayer P.E."/>
            <person name="Golicz A.A."/>
            <person name="Manoli S."/>
            <person name="Lee T.H."/>
            <person name="Thi V.H."/>
            <person name="Chalabi S."/>
            <person name="Hu Q."/>
            <person name="Fan C."/>
            <person name="Tollenaere R."/>
            <person name="Lu Y."/>
            <person name="Battail C."/>
            <person name="Shen J."/>
            <person name="Sidebottom C.H."/>
            <person name="Wang X."/>
            <person name="Canaguier A."/>
            <person name="Chauveau A."/>
            <person name="Berard A."/>
            <person name="Deniot G."/>
            <person name="Guan M."/>
            <person name="Liu Z."/>
            <person name="Sun F."/>
            <person name="Lim Y.P."/>
            <person name="Lyons E."/>
            <person name="Town C.D."/>
            <person name="Bancroft I."/>
            <person name="Wang X."/>
            <person name="Meng J."/>
            <person name="Ma J."/>
            <person name="Pires J.C."/>
            <person name="King G.J."/>
            <person name="Brunel D."/>
            <person name="Delourme R."/>
            <person name="Renard M."/>
            <person name="Aury J.M."/>
            <person name="Adams K.L."/>
            <person name="Batley J."/>
            <person name="Snowdon R.J."/>
            <person name="Tost J."/>
            <person name="Edwards D."/>
            <person name="Zhou Y."/>
            <person name="Hua W."/>
            <person name="Sharpe A.G."/>
            <person name="Paterson A.H."/>
            <person name="Guan C."/>
            <person name="Wincker P."/>
        </authorList>
    </citation>
    <scope>NUCLEOTIDE SEQUENCE [LARGE SCALE GENOMIC DNA]</scope>
    <source>
        <strain evidence="3">cv. Darmor-bzh</strain>
    </source>
</reference>
<evidence type="ECO:0000313" key="1">
    <source>
        <dbReference type="EMBL" id="CAF2049925.1"/>
    </source>
</evidence>
<evidence type="ECO:0000313" key="3">
    <source>
        <dbReference type="Proteomes" id="UP000028999"/>
    </source>
</evidence>
<proteinExistence type="predicted"/>
<dbReference type="PaxDb" id="3708-A0A078FKY0"/>
<dbReference type="OMA" id="CECMHSD"/>
<keyword evidence="3" id="KW-1185">Reference proteome</keyword>
<dbReference type="EMBL" id="HG994363">
    <property type="protein sequence ID" value="CAF2049925.1"/>
    <property type="molecule type" value="Genomic_DNA"/>
</dbReference>
<sequence length="58" mass="6795">MFFLFSEIPEFLGGNCTCADICECMHSDKGPWNNPDIFELPKHLQRHVTLFLYQTLFV</sequence>
<gene>
    <name evidence="2" type="primary">BnaA09g43080D</name>
    <name evidence="1" type="ORF">DARMORV10_A09P58130.1</name>
    <name evidence="2" type="ORF">GSBRNA2T00078247001</name>
</gene>